<feature type="transmembrane region" description="Helical" evidence="1">
    <location>
        <begin position="31"/>
        <end position="49"/>
    </location>
</feature>
<keyword evidence="1" id="KW-0472">Membrane</keyword>
<evidence type="ECO:0000313" key="3">
    <source>
        <dbReference type="Proteomes" id="UP000248925"/>
    </source>
</evidence>
<evidence type="ECO:0000313" key="2">
    <source>
        <dbReference type="EMBL" id="PZM08605.1"/>
    </source>
</evidence>
<dbReference type="EMBL" id="PCDP01000068">
    <property type="protein sequence ID" value="PZM08605.1"/>
    <property type="molecule type" value="Genomic_DNA"/>
</dbReference>
<dbReference type="AlphaFoldDB" id="A0A2W4CCK6"/>
<keyword evidence="1" id="KW-1133">Transmembrane helix</keyword>
<comment type="caution">
    <text evidence="2">The sequence shown here is derived from an EMBL/GenBank/DDBJ whole genome shotgun (WGS) entry which is preliminary data.</text>
</comment>
<gene>
    <name evidence="2" type="ORF">CPY51_28405</name>
</gene>
<dbReference type="Proteomes" id="UP000248925">
    <property type="component" value="Unassembled WGS sequence"/>
</dbReference>
<keyword evidence="3" id="KW-1185">Reference proteome</keyword>
<keyword evidence="1" id="KW-0812">Transmembrane</keyword>
<protein>
    <submittedName>
        <fullName evidence="2">Uncharacterized protein</fullName>
    </submittedName>
</protein>
<sequence length="106" mass="11395">MRLAGWQGHRELLLTPNFAHLRPEQIGNFSAPYAILLLVFATIAAVILVRAVGPRVAMVVDFSCFALFSGGRTFRPKSTALDRALCGHCRPARGVADGTFAGACTH</sequence>
<evidence type="ECO:0000256" key="1">
    <source>
        <dbReference type="SAM" id="Phobius"/>
    </source>
</evidence>
<organism evidence="2 3">
    <name type="scientific">Rhizobium tubonense</name>
    <dbReference type="NCBI Taxonomy" id="484088"/>
    <lineage>
        <taxon>Bacteria</taxon>
        <taxon>Pseudomonadati</taxon>
        <taxon>Pseudomonadota</taxon>
        <taxon>Alphaproteobacteria</taxon>
        <taxon>Hyphomicrobiales</taxon>
        <taxon>Rhizobiaceae</taxon>
        <taxon>Rhizobium/Agrobacterium group</taxon>
        <taxon>Rhizobium</taxon>
    </lineage>
</organism>
<reference evidence="2 3" key="1">
    <citation type="journal article" date="2018" name="Sci. Rep.">
        <title>Rhizobium tumorigenes sp. nov., a novel plant tumorigenic bacterium isolated from cane gall tumors on thornless blackberry.</title>
        <authorList>
            <person name="Kuzmanovi N."/>
            <person name="Smalla K."/>
            <person name="Gronow S."/>
            <person name="PuBawska J."/>
        </authorList>
    </citation>
    <scope>NUCLEOTIDE SEQUENCE [LARGE SCALE GENOMIC DNA]</scope>
    <source>
        <strain evidence="2 3">CCBAU 85046</strain>
    </source>
</reference>
<accession>A0A2W4CCK6</accession>
<proteinExistence type="predicted"/>
<name>A0A2W4CCK6_9HYPH</name>